<dbReference type="InterPro" id="IPR036322">
    <property type="entry name" value="WD40_repeat_dom_sf"/>
</dbReference>
<dbReference type="PANTHER" id="PTHR13950">
    <property type="entry name" value="RABCONNECTIN-RELATED"/>
    <property type="match status" value="1"/>
</dbReference>
<dbReference type="InterPro" id="IPR022033">
    <property type="entry name" value="Rav1p_C"/>
</dbReference>
<dbReference type="PANTHER" id="PTHR13950:SF9">
    <property type="entry name" value="RABCONNECTIN-3A"/>
    <property type="match status" value="1"/>
</dbReference>
<keyword evidence="3" id="KW-1185">Reference proteome</keyword>
<name>A0A5C3QZN9_9AGAR</name>
<dbReference type="OrthoDB" id="342131at2759"/>
<evidence type="ECO:0000259" key="1">
    <source>
        <dbReference type="Pfam" id="PF12234"/>
    </source>
</evidence>
<dbReference type="GO" id="GO:0043291">
    <property type="term" value="C:RAVE complex"/>
    <property type="evidence" value="ECO:0007669"/>
    <property type="project" value="TreeGrafter"/>
</dbReference>
<dbReference type="InterPro" id="IPR052208">
    <property type="entry name" value="DmX-like/RAVE_component"/>
</dbReference>
<dbReference type="GO" id="GO:0007035">
    <property type="term" value="P:vacuolar acidification"/>
    <property type="evidence" value="ECO:0007669"/>
    <property type="project" value="TreeGrafter"/>
</dbReference>
<accession>A0A5C3QZN9</accession>
<dbReference type="SMART" id="SM00320">
    <property type="entry name" value="WD40"/>
    <property type="match status" value="4"/>
</dbReference>
<protein>
    <submittedName>
        <fullName evidence="2">RAVE protein 1 C terminal-domain-containing protein</fullName>
    </submittedName>
</protein>
<dbReference type="InterPro" id="IPR001680">
    <property type="entry name" value="WD40_rpt"/>
</dbReference>
<feature type="domain" description="RAVE complex protein Rav1 C-terminal" evidence="1">
    <location>
        <begin position="611"/>
        <end position="1244"/>
    </location>
</feature>
<sequence>MLSLLSCLTNGPSSRIHFLHNYSLLLYHDVDTILLFNSESLQLLRVLLFNQAFPSHRHPIEHLAVGPAMNLIFASSHNKIAAWTLTMSPEGVVARVHSSLTLPPSSTVSALSCSSGLLAVGSDESMAVYTLILENDLPVWSEKWCTEDIATPSVIHFSPSLMYIAAITMQDTVLRLYSTTTGQEAQLIPHPRPLTDIYWRHSEQSSRDDLILYTITRDSTLRIFLPVLDDPMHLQLHASLDLSFSHVSANRTSNYEDSQVFILDRDILSSFLRAQQSADEKNDGQGRQVKELLEQGWDVFLRHLFNGSVVITAVANVDRRPPTLLQHFTLQHTAPNVLPSHDDSHPPQHLHIVPRKDASKLNLISTNPLAVYHLDLLSLIFPSEEQPQAPALRLAARINPGSDFDSRNIDSNEKAQIKLIRTPEGRGFAMLSNHNGNAETWSVTGDDPPTFRKTGAAQGVDLIVSLDQGSSFALYSRSSNTLTLRCAHSATPHSPCSNLSLEVPELSKLFTLPRNTYSTSSVTSKQTGAELIFGITSKNEIAIFNVFGDSSHQNSCAVTLQSLSTIPQPDIAQVVAVDPMAWSFRTAFHHSSTDVLLTIDVSGELAFWVPYTEESNTTSWKCTSRVKTGKRDVKMVACSSSKKSVLVVASEDGSEELTIWDSRESSFSSGLEYQTIYSSPINDLDWSATPDGQSILAVGFEHHVDLLCQQRKSYFNDDPDWAVTWRVDSSRITPLSIDDSVWLAGGTLLIAAGPQLFVYGQSLEKDSQQDASLFQEVARQNGPLPDWHPQMILQCLLWGKVELVKEIIVRLMDTVETRIPFEPIPTERYLTSNTQLSGGPKKQRYNTLFNTSEPKDEEEERFSRKNVSKLILELKNSRLPHLSSSEQAHLQSLVEATLEVDEQRRSLDSNGLRYVSSMWSFYALNRIATTPPSSTGVSNAMSIKHGKRERLRYRDMIWGFYSESQDIIMNEAARSCQDGKMLWSDARALGVPIWLNSVDALKAQLEVIARNEYMQGDLRDPTACSLFYFALRKVKLVHGLWRQASWHKECPLMMKFLSNDFSQPRWRTAALKNAFALLGKRRFEYAAAFFLLGGSLKDAVNVCVRNLDDFQLGVAIARVMEQGDEGPVLRDVLTTSVLPIAFKKGNRWLANWAFWLLHRRDLAVRVLLAPLHDIASALDIVIGEVKESPYDDTSLALLFSQLRSKTLQAAKGASEISGAAEWSFILQIARVFCRMGCHVLALDLVRSWTFEPPPPPVQLPTLGVTHSPVYRPVFGSHVRRRSSILIDMEVASLPTTRPTSPEPSKHSFHAVSTVKEDEGVNVAMPKPEPARTGIGNLMKTAKHDVQAPEFDMGAFF</sequence>
<dbReference type="STRING" id="1884261.A0A5C3QZN9"/>
<dbReference type="InterPro" id="IPR015943">
    <property type="entry name" value="WD40/YVTN_repeat-like_dom_sf"/>
</dbReference>
<reference evidence="2 3" key="1">
    <citation type="journal article" date="2019" name="Nat. Ecol. Evol.">
        <title>Megaphylogeny resolves global patterns of mushroom evolution.</title>
        <authorList>
            <person name="Varga T."/>
            <person name="Krizsan K."/>
            <person name="Foldi C."/>
            <person name="Dima B."/>
            <person name="Sanchez-Garcia M."/>
            <person name="Sanchez-Ramirez S."/>
            <person name="Szollosi G.J."/>
            <person name="Szarkandi J.G."/>
            <person name="Papp V."/>
            <person name="Albert L."/>
            <person name="Andreopoulos W."/>
            <person name="Angelini C."/>
            <person name="Antonin V."/>
            <person name="Barry K.W."/>
            <person name="Bougher N.L."/>
            <person name="Buchanan P."/>
            <person name="Buyck B."/>
            <person name="Bense V."/>
            <person name="Catcheside P."/>
            <person name="Chovatia M."/>
            <person name="Cooper J."/>
            <person name="Damon W."/>
            <person name="Desjardin D."/>
            <person name="Finy P."/>
            <person name="Geml J."/>
            <person name="Haridas S."/>
            <person name="Hughes K."/>
            <person name="Justo A."/>
            <person name="Karasinski D."/>
            <person name="Kautmanova I."/>
            <person name="Kiss B."/>
            <person name="Kocsube S."/>
            <person name="Kotiranta H."/>
            <person name="LaButti K.M."/>
            <person name="Lechner B.E."/>
            <person name="Liimatainen K."/>
            <person name="Lipzen A."/>
            <person name="Lukacs Z."/>
            <person name="Mihaltcheva S."/>
            <person name="Morgado L.N."/>
            <person name="Niskanen T."/>
            <person name="Noordeloos M.E."/>
            <person name="Ohm R.A."/>
            <person name="Ortiz-Santana B."/>
            <person name="Ovrebo C."/>
            <person name="Racz N."/>
            <person name="Riley R."/>
            <person name="Savchenko A."/>
            <person name="Shiryaev A."/>
            <person name="Soop K."/>
            <person name="Spirin V."/>
            <person name="Szebenyi C."/>
            <person name="Tomsovsky M."/>
            <person name="Tulloss R.E."/>
            <person name="Uehling J."/>
            <person name="Grigoriev I.V."/>
            <person name="Vagvolgyi C."/>
            <person name="Papp T."/>
            <person name="Martin F.M."/>
            <person name="Miettinen O."/>
            <person name="Hibbett D.S."/>
            <person name="Nagy L.G."/>
        </authorList>
    </citation>
    <scope>NUCLEOTIDE SEQUENCE [LARGE SCALE GENOMIC DNA]</scope>
    <source>
        <strain evidence="2 3">CBS 309.79</strain>
    </source>
</reference>
<dbReference type="Gene3D" id="2.130.10.10">
    <property type="entry name" value="YVTN repeat-like/Quinoprotein amine dehydrogenase"/>
    <property type="match status" value="2"/>
</dbReference>
<gene>
    <name evidence="2" type="ORF">BDV98DRAFT_625675</name>
</gene>
<evidence type="ECO:0000313" key="3">
    <source>
        <dbReference type="Proteomes" id="UP000305067"/>
    </source>
</evidence>
<organism evidence="2 3">
    <name type="scientific">Pterulicium gracile</name>
    <dbReference type="NCBI Taxonomy" id="1884261"/>
    <lineage>
        <taxon>Eukaryota</taxon>
        <taxon>Fungi</taxon>
        <taxon>Dikarya</taxon>
        <taxon>Basidiomycota</taxon>
        <taxon>Agaricomycotina</taxon>
        <taxon>Agaricomycetes</taxon>
        <taxon>Agaricomycetidae</taxon>
        <taxon>Agaricales</taxon>
        <taxon>Pleurotineae</taxon>
        <taxon>Pterulaceae</taxon>
        <taxon>Pterulicium</taxon>
    </lineage>
</organism>
<evidence type="ECO:0000313" key="2">
    <source>
        <dbReference type="EMBL" id="TFL06807.1"/>
    </source>
</evidence>
<dbReference type="Proteomes" id="UP000305067">
    <property type="component" value="Unassembled WGS sequence"/>
</dbReference>
<proteinExistence type="predicted"/>
<dbReference type="EMBL" id="ML178815">
    <property type="protein sequence ID" value="TFL06807.1"/>
    <property type="molecule type" value="Genomic_DNA"/>
</dbReference>
<dbReference type="SUPFAM" id="SSF50978">
    <property type="entry name" value="WD40 repeat-like"/>
    <property type="match status" value="2"/>
</dbReference>
<dbReference type="Pfam" id="PF12234">
    <property type="entry name" value="Rav1p_C"/>
    <property type="match status" value="1"/>
</dbReference>